<evidence type="ECO:0000313" key="4">
    <source>
        <dbReference type="Proteomes" id="UP000481339"/>
    </source>
</evidence>
<feature type="domain" description="AMP-dependent synthetase/ligase" evidence="1">
    <location>
        <begin position="38"/>
        <end position="427"/>
    </location>
</feature>
<dbReference type="Gene3D" id="3.40.50.12780">
    <property type="entry name" value="N-terminal domain of ligase-like"/>
    <property type="match status" value="1"/>
</dbReference>
<evidence type="ECO:0000259" key="1">
    <source>
        <dbReference type="Pfam" id="PF00501"/>
    </source>
</evidence>
<dbReference type="PROSITE" id="PS00455">
    <property type="entry name" value="AMP_BINDING"/>
    <property type="match status" value="1"/>
</dbReference>
<dbReference type="Pfam" id="PF00501">
    <property type="entry name" value="AMP-binding"/>
    <property type="match status" value="1"/>
</dbReference>
<dbReference type="EMBL" id="WBKA01000008">
    <property type="protein sequence ID" value="KAB1631212.1"/>
    <property type="molecule type" value="Genomic_DNA"/>
</dbReference>
<dbReference type="PANTHER" id="PTHR43767">
    <property type="entry name" value="LONG-CHAIN-FATTY-ACID--COA LIGASE"/>
    <property type="match status" value="1"/>
</dbReference>
<dbReference type="InterPro" id="IPR042099">
    <property type="entry name" value="ANL_N_sf"/>
</dbReference>
<dbReference type="CDD" id="cd05936">
    <property type="entry name" value="FC-FACS_FadD_like"/>
    <property type="match status" value="1"/>
</dbReference>
<dbReference type="InterPro" id="IPR000873">
    <property type="entry name" value="AMP-dep_synth/lig_dom"/>
</dbReference>
<proteinExistence type="predicted"/>
<name>A0A7C8BQV2_9MICO</name>
<sequence>MAISASELNATRAWNAFYAPGTPKDIDLPTGSLYDMLEGSANRFGDRVAIEFFGEETTYAELREQVDRVAEGLRLEGVGERTRVALIMPNCPQHVIAFYAVLRLGGIVIEHNPIYTPDEHERQFRDHEADIAIVWTKVVATLRRMRPDTVPSRLISVDITRAMPLRLRLGLRLPTKAVREKRAALVSRAPETKPFERLLACEPIDDSYPRPTVDSIAVLQYTSGTTGSPKGAMITHGNLWSNARQGAAWMPRFTPGAETIYGLLPMFHAFGLLLSVIYSVHVAARATLFPAFDPALVVQASKRHPATFIPAVPPMYDRLARVAREGRLDLSGVIYAISGGMTLNDKVVGRWESVAGGRLVEGYGLTECSPVALGNPFTEQRRVGTIGIPFPSTDIKVVDPADVTREVELGEVGELLIHGPQVFQGYWNRPDETANVLLEGRWLRTGDLVRQDQDGFVTVVDRRKELIVTGGFNVAPSEVEAVVDAMPGVAESAVVGVRRGRTKAEIVTAVVVLEPGATFDEQAARRYAREHLAEYKVPRNYVVWDSLPKSLIGKILRRQVRERLEDGAARR</sequence>
<accession>A0A7C8BQV2</accession>
<reference evidence="3 4" key="1">
    <citation type="submission" date="2019-09" db="EMBL/GenBank/DDBJ databases">
        <title>Phylogeny of genus Pseudoclavibacter and closely related genus.</title>
        <authorList>
            <person name="Li Y."/>
        </authorList>
    </citation>
    <scope>NUCLEOTIDE SEQUENCE [LARGE SCALE GENOMIC DNA]</scope>
    <source>
        <strain evidence="3 4">JCM 16921</strain>
    </source>
</reference>
<comment type="caution">
    <text evidence="3">The sequence shown here is derived from an EMBL/GenBank/DDBJ whole genome shotgun (WGS) entry which is preliminary data.</text>
</comment>
<dbReference type="SUPFAM" id="SSF56801">
    <property type="entry name" value="Acetyl-CoA synthetase-like"/>
    <property type="match status" value="1"/>
</dbReference>
<dbReference type="Gene3D" id="3.30.300.30">
    <property type="match status" value="1"/>
</dbReference>
<dbReference type="Proteomes" id="UP000481339">
    <property type="component" value="Unassembled WGS sequence"/>
</dbReference>
<organism evidence="3 4">
    <name type="scientific">Pseudoclavibacter caeni</name>
    <dbReference type="NCBI Taxonomy" id="908846"/>
    <lineage>
        <taxon>Bacteria</taxon>
        <taxon>Bacillati</taxon>
        <taxon>Actinomycetota</taxon>
        <taxon>Actinomycetes</taxon>
        <taxon>Micrococcales</taxon>
        <taxon>Microbacteriaceae</taxon>
        <taxon>Pseudoclavibacter</taxon>
    </lineage>
</organism>
<dbReference type="Pfam" id="PF13193">
    <property type="entry name" value="AMP-binding_C"/>
    <property type="match status" value="1"/>
</dbReference>
<dbReference type="InterPro" id="IPR025110">
    <property type="entry name" value="AMP-bd_C"/>
</dbReference>
<protein>
    <submittedName>
        <fullName evidence="3">AMP-binding protein</fullName>
    </submittedName>
</protein>
<dbReference type="InterPro" id="IPR045851">
    <property type="entry name" value="AMP-bd_C_sf"/>
</dbReference>
<evidence type="ECO:0000313" key="3">
    <source>
        <dbReference type="EMBL" id="KAB1631212.1"/>
    </source>
</evidence>
<keyword evidence="4" id="KW-1185">Reference proteome</keyword>
<evidence type="ECO:0000259" key="2">
    <source>
        <dbReference type="Pfam" id="PF13193"/>
    </source>
</evidence>
<feature type="domain" description="AMP-binding enzyme C-terminal" evidence="2">
    <location>
        <begin position="478"/>
        <end position="554"/>
    </location>
</feature>
<dbReference type="InterPro" id="IPR050237">
    <property type="entry name" value="ATP-dep_AMP-bd_enzyme"/>
</dbReference>
<dbReference type="RefSeq" id="WP_158036797.1">
    <property type="nucleotide sequence ID" value="NZ_BAAAZV010000001.1"/>
</dbReference>
<dbReference type="OrthoDB" id="9803968at2"/>
<dbReference type="GO" id="GO:0016878">
    <property type="term" value="F:acid-thiol ligase activity"/>
    <property type="evidence" value="ECO:0007669"/>
    <property type="project" value="UniProtKB-ARBA"/>
</dbReference>
<dbReference type="InterPro" id="IPR020845">
    <property type="entry name" value="AMP-binding_CS"/>
</dbReference>
<gene>
    <name evidence="3" type="ORF">F8O02_08375</name>
</gene>
<dbReference type="AlphaFoldDB" id="A0A7C8BQV2"/>
<dbReference type="PANTHER" id="PTHR43767:SF1">
    <property type="entry name" value="NONRIBOSOMAL PEPTIDE SYNTHASE PES1 (EUROFUNG)-RELATED"/>
    <property type="match status" value="1"/>
</dbReference>